<name>A0A8J2SIU0_9STRA</name>
<dbReference type="SUPFAM" id="SSF51905">
    <property type="entry name" value="FAD/NAD(P)-binding domain"/>
    <property type="match status" value="1"/>
</dbReference>
<dbReference type="Gene3D" id="3.50.50.60">
    <property type="entry name" value="FAD/NAD(P)-binding domain"/>
    <property type="match status" value="1"/>
</dbReference>
<evidence type="ECO:0000256" key="3">
    <source>
        <dbReference type="ARBA" id="ARBA00046185"/>
    </source>
</evidence>
<keyword evidence="1" id="KW-0560">Oxidoreductase</keyword>
<dbReference type="OrthoDB" id="424974at2759"/>
<dbReference type="PANTHER" id="PTHR13847">
    <property type="entry name" value="SARCOSINE DEHYDROGENASE-RELATED"/>
    <property type="match status" value="1"/>
</dbReference>
<evidence type="ECO:0000256" key="1">
    <source>
        <dbReference type="ARBA" id="ARBA00023002"/>
    </source>
</evidence>
<comment type="caution">
    <text evidence="5">The sequence shown here is derived from an EMBL/GenBank/DDBJ whole genome shotgun (WGS) entry which is preliminary data.</text>
</comment>
<keyword evidence="6" id="KW-1185">Reference proteome</keyword>
<dbReference type="Pfam" id="PF01266">
    <property type="entry name" value="DAO"/>
    <property type="match status" value="1"/>
</dbReference>
<dbReference type="Gene3D" id="3.30.9.10">
    <property type="entry name" value="D-Amino Acid Oxidase, subunit A, domain 2"/>
    <property type="match status" value="1"/>
</dbReference>
<reference evidence="5" key="1">
    <citation type="submission" date="2021-11" db="EMBL/GenBank/DDBJ databases">
        <authorList>
            <consortium name="Genoscope - CEA"/>
            <person name="William W."/>
        </authorList>
    </citation>
    <scope>NUCLEOTIDE SEQUENCE</scope>
</reference>
<dbReference type="AlphaFoldDB" id="A0A8J2SIU0"/>
<dbReference type="EMBL" id="CAKKNE010000004">
    <property type="protein sequence ID" value="CAH0373588.1"/>
    <property type="molecule type" value="Genomic_DNA"/>
</dbReference>
<dbReference type="PANTHER" id="PTHR13847:SF287">
    <property type="entry name" value="FAD-DEPENDENT OXIDOREDUCTASE DOMAIN-CONTAINING PROTEIN 1"/>
    <property type="match status" value="1"/>
</dbReference>
<evidence type="ECO:0000259" key="4">
    <source>
        <dbReference type="Pfam" id="PF01266"/>
    </source>
</evidence>
<dbReference type="GO" id="GO:0032981">
    <property type="term" value="P:mitochondrial respiratory chain complex I assembly"/>
    <property type="evidence" value="ECO:0007669"/>
    <property type="project" value="TreeGrafter"/>
</dbReference>
<organism evidence="5 6">
    <name type="scientific">Pelagomonas calceolata</name>
    <dbReference type="NCBI Taxonomy" id="35677"/>
    <lineage>
        <taxon>Eukaryota</taxon>
        <taxon>Sar</taxon>
        <taxon>Stramenopiles</taxon>
        <taxon>Ochrophyta</taxon>
        <taxon>Pelagophyceae</taxon>
        <taxon>Pelagomonadales</taxon>
        <taxon>Pelagomonadaceae</taxon>
        <taxon>Pelagomonas</taxon>
    </lineage>
</organism>
<dbReference type="Proteomes" id="UP000789595">
    <property type="component" value="Unassembled WGS sequence"/>
</dbReference>
<protein>
    <recommendedName>
        <fullName evidence="2">FAD-dependent oxidoreductase domain-containing protein 1</fullName>
    </recommendedName>
</protein>
<dbReference type="GO" id="GO:0016491">
    <property type="term" value="F:oxidoreductase activity"/>
    <property type="evidence" value="ECO:0007669"/>
    <property type="project" value="UniProtKB-KW"/>
</dbReference>
<evidence type="ECO:0000313" key="5">
    <source>
        <dbReference type="EMBL" id="CAH0373588.1"/>
    </source>
</evidence>
<dbReference type="InterPro" id="IPR036188">
    <property type="entry name" value="FAD/NAD-bd_sf"/>
</dbReference>
<gene>
    <name evidence="5" type="ORF">PECAL_4P07960</name>
</gene>
<evidence type="ECO:0000313" key="6">
    <source>
        <dbReference type="Proteomes" id="UP000789595"/>
    </source>
</evidence>
<dbReference type="InterPro" id="IPR006076">
    <property type="entry name" value="FAD-dep_OxRdtase"/>
</dbReference>
<evidence type="ECO:0000256" key="2">
    <source>
        <dbReference type="ARBA" id="ARBA00039785"/>
    </source>
</evidence>
<feature type="domain" description="FAD dependent oxidoreductase" evidence="4">
    <location>
        <begin position="27"/>
        <end position="390"/>
    </location>
</feature>
<accession>A0A8J2SIU0</accession>
<comment type="function">
    <text evidence="3">Required for the assembly of the mitochondrial membrane respiratory chain NADH dehydrogenase (Complex I). Involved in mid-late stages of complex I assembly.</text>
</comment>
<sequence length="421" mass="44803">MMRRATAVIGRQTALMGRRTLSTTSHDVVVCGGGVVGSSVALHLRARRPDLRVTVLERDQTYAAASAPLSAGGIRQQFTTPANVQLSCYGAQFLREGLALLSGQDPREVQDRIQFREAGYLTLASEHGASALRDNVSIQHAGGADWIDLLDPTQLSREFPWLSVDGVGLGAFGRKNEGYFDPWGLLDALRRGAKALGVQYMSGEAASLQVDAGRVTSVLLKDGSYLNCGLVVNACGAHASVLTPSLPIAPRKRCIFAISCPAGDIERPPGDAPLVVDVSGCYFRGDGSSGRYLCGASPKGADPDCDVDALETVDHALFEEVIWPALYERVPAFESLRVESSWAGLYEFCTLDQNAVVGWHPDASNLVVAAGFSGHGLQHAPGVGRAVAELIDSGGYESIDLGCLDYGRVARNAPLFEANVW</sequence>
<dbReference type="GO" id="GO:0005739">
    <property type="term" value="C:mitochondrion"/>
    <property type="evidence" value="ECO:0007669"/>
    <property type="project" value="GOC"/>
</dbReference>
<proteinExistence type="predicted"/>